<keyword evidence="4 6" id="KW-1133">Transmembrane helix</keyword>
<dbReference type="Pfam" id="PF07690">
    <property type="entry name" value="MFS_1"/>
    <property type="match status" value="1"/>
</dbReference>
<dbReference type="Proteomes" id="UP000288716">
    <property type="component" value="Unassembled WGS sequence"/>
</dbReference>
<dbReference type="InterPro" id="IPR050930">
    <property type="entry name" value="MFS_Vesicular_Transporter"/>
</dbReference>
<feature type="domain" description="Major facilitator superfamily (MFS) profile" evidence="7">
    <location>
        <begin position="1"/>
        <end position="166"/>
    </location>
</feature>
<evidence type="ECO:0000256" key="1">
    <source>
        <dbReference type="ARBA" id="ARBA00004141"/>
    </source>
</evidence>
<accession>A0A443RX34</accession>
<evidence type="ECO:0000256" key="4">
    <source>
        <dbReference type="ARBA" id="ARBA00022989"/>
    </source>
</evidence>
<dbReference type="VEuPathDB" id="VectorBase:LDEU012276"/>
<dbReference type="InterPro" id="IPR011701">
    <property type="entry name" value="MFS"/>
</dbReference>
<evidence type="ECO:0000256" key="6">
    <source>
        <dbReference type="SAM" id="Phobius"/>
    </source>
</evidence>
<dbReference type="PANTHER" id="PTHR23506">
    <property type="entry name" value="GH10249P"/>
    <property type="match status" value="1"/>
</dbReference>
<evidence type="ECO:0000256" key="2">
    <source>
        <dbReference type="ARBA" id="ARBA00022448"/>
    </source>
</evidence>
<keyword evidence="9" id="KW-1185">Reference proteome</keyword>
<dbReference type="InterPro" id="IPR020846">
    <property type="entry name" value="MFS_dom"/>
</dbReference>
<keyword evidence="2" id="KW-0813">Transport</keyword>
<dbReference type="EMBL" id="NCKV01022928">
    <property type="protein sequence ID" value="RWS19764.1"/>
    <property type="molecule type" value="Genomic_DNA"/>
</dbReference>
<dbReference type="AlphaFoldDB" id="A0A443RX34"/>
<organism evidence="8 9">
    <name type="scientific">Leptotrombidium deliense</name>
    <dbReference type="NCBI Taxonomy" id="299467"/>
    <lineage>
        <taxon>Eukaryota</taxon>
        <taxon>Metazoa</taxon>
        <taxon>Ecdysozoa</taxon>
        <taxon>Arthropoda</taxon>
        <taxon>Chelicerata</taxon>
        <taxon>Arachnida</taxon>
        <taxon>Acari</taxon>
        <taxon>Acariformes</taxon>
        <taxon>Trombidiformes</taxon>
        <taxon>Prostigmata</taxon>
        <taxon>Anystina</taxon>
        <taxon>Parasitengona</taxon>
        <taxon>Trombiculoidea</taxon>
        <taxon>Trombiculidae</taxon>
        <taxon>Leptotrombidium</taxon>
    </lineage>
</organism>
<proteinExistence type="predicted"/>
<evidence type="ECO:0000313" key="9">
    <source>
        <dbReference type="Proteomes" id="UP000288716"/>
    </source>
</evidence>
<keyword evidence="5 6" id="KW-0472">Membrane</keyword>
<dbReference type="PROSITE" id="PS50850">
    <property type="entry name" value="MFS"/>
    <property type="match status" value="1"/>
</dbReference>
<feature type="transmembrane region" description="Helical" evidence="6">
    <location>
        <begin position="84"/>
        <end position="104"/>
    </location>
</feature>
<evidence type="ECO:0000259" key="7">
    <source>
        <dbReference type="PROSITE" id="PS50850"/>
    </source>
</evidence>
<gene>
    <name evidence="8" type="ORF">B4U80_14375</name>
</gene>
<evidence type="ECO:0000313" key="8">
    <source>
        <dbReference type="EMBL" id="RWS19764.1"/>
    </source>
</evidence>
<dbReference type="OrthoDB" id="6505564at2759"/>
<feature type="transmembrane region" description="Helical" evidence="6">
    <location>
        <begin position="19"/>
        <end position="40"/>
    </location>
</feature>
<dbReference type="STRING" id="299467.A0A443RX34"/>
<comment type="caution">
    <text evidence="8">The sequence shown here is derived from an EMBL/GenBank/DDBJ whole genome shotgun (WGS) entry which is preliminary data.</text>
</comment>
<keyword evidence="3 6" id="KW-0812">Transmembrane</keyword>
<dbReference type="InterPro" id="IPR036259">
    <property type="entry name" value="MFS_trans_sf"/>
</dbReference>
<sequence>MVVNLFVGKYLTTIGETNILLFGSISNGFANIVFGFLIYLSNFKLFVLLCFVTRVIEGIGTACVTTTIYFLIVKTKTPAGTFEIYAGLSFVVGNLCGALFYQFLGFTLTFSLMGFIILACIPTAIIALKIIDRQIENNIQDKIDDKKVTVDDAAHSLTYFNLYKYP</sequence>
<dbReference type="GO" id="GO:0016020">
    <property type="term" value="C:membrane"/>
    <property type="evidence" value="ECO:0007669"/>
    <property type="project" value="UniProtKB-SubCell"/>
</dbReference>
<dbReference type="GO" id="GO:0022857">
    <property type="term" value="F:transmembrane transporter activity"/>
    <property type="evidence" value="ECO:0007669"/>
    <property type="project" value="InterPro"/>
</dbReference>
<evidence type="ECO:0000256" key="3">
    <source>
        <dbReference type="ARBA" id="ARBA00022692"/>
    </source>
</evidence>
<feature type="transmembrane region" description="Helical" evidence="6">
    <location>
        <begin position="46"/>
        <end position="72"/>
    </location>
</feature>
<feature type="transmembrane region" description="Helical" evidence="6">
    <location>
        <begin position="110"/>
        <end position="131"/>
    </location>
</feature>
<name>A0A443RX34_9ACAR</name>
<dbReference type="PANTHER" id="PTHR23506:SF26">
    <property type="entry name" value="MFS-TYPE TRANSPORTER SLC18B1"/>
    <property type="match status" value="1"/>
</dbReference>
<dbReference type="Gene3D" id="1.20.1250.20">
    <property type="entry name" value="MFS general substrate transporter like domains"/>
    <property type="match status" value="1"/>
</dbReference>
<dbReference type="SUPFAM" id="SSF103473">
    <property type="entry name" value="MFS general substrate transporter"/>
    <property type="match status" value="1"/>
</dbReference>
<feature type="non-terminal residue" evidence="8">
    <location>
        <position position="166"/>
    </location>
</feature>
<comment type="subcellular location">
    <subcellularLocation>
        <location evidence="1">Membrane</location>
        <topology evidence="1">Multi-pass membrane protein</topology>
    </subcellularLocation>
</comment>
<protein>
    <submittedName>
        <fullName evidence="8">MFS-type transporter SLC18B1-like isoform X1</fullName>
    </submittedName>
</protein>
<evidence type="ECO:0000256" key="5">
    <source>
        <dbReference type="ARBA" id="ARBA00023136"/>
    </source>
</evidence>
<reference evidence="8 9" key="1">
    <citation type="journal article" date="2018" name="Gigascience">
        <title>Genomes of trombidid mites reveal novel predicted allergens and laterally-transferred genes associated with secondary metabolism.</title>
        <authorList>
            <person name="Dong X."/>
            <person name="Chaisiri K."/>
            <person name="Xia D."/>
            <person name="Armstrong S.D."/>
            <person name="Fang Y."/>
            <person name="Donnelly M.J."/>
            <person name="Kadowaki T."/>
            <person name="McGarry J.W."/>
            <person name="Darby A.C."/>
            <person name="Makepeace B.L."/>
        </authorList>
    </citation>
    <scope>NUCLEOTIDE SEQUENCE [LARGE SCALE GENOMIC DNA]</scope>
    <source>
        <strain evidence="8">UoL-UT</strain>
    </source>
</reference>